<feature type="compositionally biased region" description="Basic and acidic residues" evidence="11">
    <location>
        <begin position="193"/>
        <end position="227"/>
    </location>
</feature>
<feature type="compositionally biased region" description="Basic residues" evidence="11">
    <location>
        <begin position="147"/>
        <end position="157"/>
    </location>
</feature>
<reference evidence="12" key="2">
    <citation type="submission" date="2025-09" db="UniProtKB">
        <authorList>
            <consortium name="Ensembl"/>
        </authorList>
    </citation>
    <scope>IDENTIFICATION</scope>
</reference>
<dbReference type="FunFam" id="3.40.50.10470:FF:000002">
    <property type="entry name" value="Probable translation initiation factor eIF-2B subunit delta"/>
    <property type="match status" value="1"/>
</dbReference>
<evidence type="ECO:0000256" key="7">
    <source>
        <dbReference type="ARBA" id="ARBA00044147"/>
    </source>
</evidence>
<evidence type="ECO:0000313" key="12">
    <source>
        <dbReference type="Ensembl" id="ENSMMSP00000009730.1"/>
    </source>
</evidence>
<evidence type="ECO:0000256" key="2">
    <source>
        <dbReference type="ARBA" id="ARBA00007251"/>
    </source>
</evidence>
<dbReference type="AlphaFoldDB" id="A0A8C6D1W6"/>
<organism evidence="12 13">
    <name type="scientific">Moschus moschiferus</name>
    <name type="common">Siberian musk deer</name>
    <name type="synonym">Moschus sibiricus</name>
    <dbReference type="NCBI Taxonomy" id="68415"/>
    <lineage>
        <taxon>Eukaryota</taxon>
        <taxon>Metazoa</taxon>
        <taxon>Chordata</taxon>
        <taxon>Craniata</taxon>
        <taxon>Vertebrata</taxon>
        <taxon>Euteleostomi</taxon>
        <taxon>Mammalia</taxon>
        <taxon>Eutheria</taxon>
        <taxon>Laurasiatheria</taxon>
        <taxon>Artiodactyla</taxon>
        <taxon>Ruminantia</taxon>
        <taxon>Pecora</taxon>
        <taxon>Moschidae</taxon>
        <taxon>Moschus</taxon>
    </lineage>
</organism>
<proteinExistence type="inferred from homology"/>
<dbReference type="GO" id="GO:0003743">
    <property type="term" value="F:translation initiation factor activity"/>
    <property type="evidence" value="ECO:0007669"/>
    <property type="project" value="UniProtKB-KW"/>
</dbReference>
<evidence type="ECO:0000256" key="1">
    <source>
        <dbReference type="ARBA" id="ARBA00004514"/>
    </source>
</evidence>
<name>A0A8C6D1W6_MOSMO</name>
<evidence type="ECO:0000256" key="9">
    <source>
        <dbReference type="ARBA" id="ARBA00046432"/>
    </source>
</evidence>
<dbReference type="SUPFAM" id="SSF100950">
    <property type="entry name" value="NagB/RpiA/CoA transferase-like"/>
    <property type="match status" value="1"/>
</dbReference>
<sequence>MSQRAPDGYCWALGPSGPCDLSPAPRRTLVGTASDAFCAAHRLVSPGRVRARFFTPPGFPLIRPRTASPRGSQAHPAWWRSRAPVMPSQQPAVPSTSPPKPSRSLSSSLCALFSDADSGSGMKAELAPRPGAGGREMTQEEKLQLRKEKKQQKKKRKEEKGAEAETGSAVSAAQCQVGPAKHLAGPDSQLGTAKEKVPAGRSKAELRAERRAKQEAERALKQARKGDQGGPPPQACPSTAGETPSGVKRLPEHSQVDDPTLLRKLVKKPERQQVPTRKDYGSKVSLFSHLPQYSRQNSLTQFMSIPSSVIHPAMVRLGLQYSQGLVSGSNARCIALLRALQQVIQDYTTPPNEELSRDLVNKLKPYFSFLTQCRPLSASMYNAIKFLNKEITGVSTSKREEEAKSELRAAVDRYIKEKIVLAAQAISRFAYEKISNGDVILVYGCSSLVSQILQEAWAKGRQFRVVVVDSRPRLEGKHTLRSLVRAGVPASYLLIPAASYVLPEVSKVLLGAHALLANGSVMSRVGTAQLALVARAHNVPVLVCCETYKFCERVQTDAFVSNELDDPDDLLCERGEHVALANWQNHSSLRLLNLVYDVTPPELVDLVITELGMIPCSSVPVVLRVKSSDQ</sequence>
<dbReference type="Gene3D" id="3.40.50.10470">
    <property type="entry name" value="Translation initiation factor eif-2b, domain 2"/>
    <property type="match status" value="1"/>
</dbReference>
<dbReference type="GO" id="GO:0005829">
    <property type="term" value="C:cytosol"/>
    <property type="evidence" value="ECO:0007669"/>
    <property type="project" value="UniProtKB-SubCell"/>
</dbReference>
<dbReference type="InterPro" id="IPR042529">
    <property type="entry name" value="IF_2B-like_C"/>
</dbReference>
<dbReference type="Ensembl" id="ENSMMST00000010766.1">
    <property type="protein sequence ID" value="ENSMMSP00000009730.1"/>
    <property type="gene ID" value="ENSMMSG00000007481.1"/>
</dbReference>
<comment type="similarity">
    <text evidence="2 10">Belongs to the eIF-2B alpha/beta/delta subunits family.</text>
</comment>
<gene>
    <name evidence="12" type="primary">EIF2B4</name>
</gene>
<dbReference type="GO" id="GO:0005085">
    <property type="term" value="F:guanyl-nucleotide exchange factor activity"/>
    <property type="evidence" value="ECO:0007669"/>
    <property type="project" value="Ensembl"/>
</dbReference>
<comment type="subunit">
    <text evidence="9">Component of the translation initiation factor 2B (eIF2B) complex which is a heterodecamer of two sets of five different subunits: alpha, beta, gamma, delta and epsilon. Subunits alpha, beta and delta comprise a regulatory subcomplex and subunits epsilon and gamma comprise a catalytic subcomplex. Within the complex, the hexameric regulatory complex resides at the center, with the two heterodimeric catalytic subcomplexes bound on opposite sides.</text>
</comment>
<dbReference type="GO" id="GO:0050852">
    <property type="term" value="P:T cell receptor signaling pathway"/>
    <property type="evidence" value="ECO:0007669"/>
    <property type="project" value="Ensembl"/>
</dbReference>
<evidence type="ECO:0000256" key="3">
    <source>
        <dbReference type="ARBA" id="ARBA00022490"/>
    </source>
</evidence>
<dbReference type="GO" id="GO:0005851">
    <property type="term" value="C:eukaryotic translation initiation factor 2B complex"/>
    <property type="evidence" value="ECO:0007669"/>
    <property type="project" value="Ensembl"/>
</dbReference>
<keyword evidence="5" id="KW-0648">Protein biosynthesis</keyword>
<keyword evidence="3" id="KW-0963">Cytoplasm</keyword>
<dbReference type="GO" id="GO:0014003">
    <property type="term" value="P:oligodendrocyte development"/>
    <property type="evidence" value="ECO:0007669"/>
    <property type="project" value="Ensembl"/>
</dbReference>
<dbReference type="InterPro" id="IPR000649">
    <property type="entry name" value="IF-2B-related"/>
</dbReference>
<keyword evidence="13" id="KW-1185">Reference proteome</keyword>
<keyword evidence="4" id="KW-0396">Initiation factor</keyword>
<comment type="subcellular location">
    <subcellularLocation>
        <location evidence="1">Cytoplasm</location>
        <location evidence="1">Cytosol</location>
    </subcellularLocation>
</comment>
<dbReference type="PANTHER" id="PTHR10233:SF14">
    <property type="entry name" value="TRANSLATION INITIATION FACTOR EIF-2B SUBUNIT DELTA"/>
    <property type="match status" value="1"/>
</dbReference>
<evidence type="ECO:0000256" key="10">
    <source>
        <dbReference type="RuleBase" id="RU003814"/>
    </source>
</evidence>
<evidence type="ECO:0000256" key="5">
    <source>
        <dbReference type="ARBA" id="ARBA00022917"/>
    </source>
</evidence>
<evidence type="ECO:0000256" key="4">
    <source>
        <dbReference type="ARBA" id="ARBA00022540"/>
    </source>
</evidence>
<evidence type="ECO:0000256" key="6">
    <source>
        <dbReference type="ARBA" id="ARBA00043898"/>
    </source>
</evidence>
<dbReference type="PANTHER" id="PTHR10233">
    <property type="entry name" value="TRANSLATION INITIATION FACTOR EIF-2B"/>
    <property type="match status" value="1"/>
</dbReference>
<dbReference type="GO" id="GO:0001541">
    <property type="term" value="P:ovarian follicle development"/>
    <property type="evidence" value="ECO:0007669"/>
    <property type="project" value="Ensembl"/>
</dbReference>
<feature type="compositionally biased region" description="Low complexity" evidence="11">
    <location>
        <begin position="102"/>
        <end position="114"/>
    </location>
</feature>
<comment type="function">
    <text evidence="6">Acts as a component of the translation initiation factor 2B (eIF2B) complex, which catalyzes the exchange of GDP for GTP on eukaryotic initiation factor 2 (eIF2) gamma subunit. Its guanine nucleotide exchange factor activity is repressed when bound to eIF2 complex phosphorylated on the alpha subunit, thereby limiting the amount of methionyl-initiator methionine tRNA available to the ribosome and consequently global translation is repressed.</text>
</comment>
<evidence type="ECO:0000256" key="8">
    <source>
        <dbReference type="ARBA" id="ARBA00044356"/>
    </source>
</evidence>
<evidence type="ECO:0000313" key="13">
    <source>
        <dbReference type="Proteomes" id="UP000694544"/>
    </source>
</evidence>
<accession>A0A8C6D1W6</accession>
<dbReference type="GeneTree" id="ENSGT00550000075009"/>
<protein>
    <recommendedName>
        <fullName evidence="7">Translation initiation factor eIF2B subunit delta</fullName>
    </recommendedName>
    <alternativeName>
        <fullName evidence="8">eIF2B GDP-GTP exchange factor subunit delta</fullName>
    </alternativeName>
</protein>
<dbReference type="Pfam" id="PF01008">
    <property type="entry name" value="IF-2B"/>
    <property type="match status" value="1"/>
</dbReference>
<dbReference type="Proteomes" id="UP000694544">
    <property type="component" value="Unplaced"/>
</dbReference>
<dbReference type="GO" id="GO:0042552">
    <property type="term" value="P:myelination"/>
    <property type="evidence" value="ECO:0007669"/>
    <property type="project" value="Ensembl"/>
</dbReference>
<dbReference type="GO" id="GO:0002183">
    <property type="term" value="P:cytoplasmic translational initiation"/>
    <property type="evidence" value="ECO:0007669"/>
    <property type="project" value="Ensembl"/>
</dbReference>
<feature type="region of interest" description="Disordered" evidence="11">
    <location>
        <begin position="84"/>
        <end position="259"/>
    </location>
</feature>
<evidence type="ECO:0000256" key="11">
    <source>
        <dbReference type="SAM" id="MobiDB-lite"/>
    </source>
</evidence>
<feature type="compositionally biased region" description="Basic and acidic residues" evidence="11">
    <location>
        <begin position="137"/>
        <end position="146"/>
    </location>
</feature>
<reference evidence="12" key="1">
    <citation type="submission" date="2025-08" db="UniProtKB">
        <authorList>
            <consortium name="Ensembl"/>
        </authorList>
    </citation>
    <scope>IDENTIFICATION</scope>
</reference>
<dbReference type="InterPro" id="IPR037171">
    <property type="entry name" value="NagB/RpiA_transferase-like"/>
</dbReference>